<dbReference type="EMBL" id="JAPDGR010003249">
    <property type="protein sequence ID" value="KAJ2972046.1"/>
    <property type="molecule type" value="Genomic_DNA"/>
</dbReference>
<protein>
    <submittedName>
        <fullName evidence="1">Uncharacterized protein</fullName>
    </submittedName>
</protein>
<sequence length="611" mass="68808">MCAKTPFYDTYEQHADQPLRSNNNHNEEQHGRFIRGPQSALTDFLASQNISAARIRADAQARRAAAATNRSSNPPAAEQSQQGAEEQATEEQDEDDDVVSSSAAAAARRVRDQKRKKQEEAIAKIKKSRAYKKRKRADSESDDDLALALFNEKMTPLPGQMSNCEICGKRFTVTPYSRAGPEGGLVCSPCGRKIAKDEDANKKPKKKRGPAPKGGAGRRKIQSRILDGTYDVGAKPLITLCIETLAKNIHLADDLGDLPPLIIDRIARLLSKTRLLDPHTLDLFLQPHHEDIKVYDAAKLKSDDFIKIFQLVPQLKRLKLRNAIQFTDAVMQYLMTRNIALESIYIHGANLLSEDVWTDFLTKKGSHLKGLQIYYTDRHFGNKAVGLLPSVCPNLKRLKICHNQQLSDEGIECIAKLNLLEHLSLQCIKKTTTDSYINVIRNIGQNLQTFSIKKVSDVDDRLLDVIHENCTSLSKLRITESEFMTDAGFARLFRGWENKPLTFIDLQKCRHVDAAKPRVNEHMVGLCSQGFEALMEHSGPGLRYLNVHACRNIPRETFEKVFASDKTYPELRHLEISFCEEVNDFVVGCIFRSCPKLKEVNVFGCMKVSLH</sequence>
<proteinExistence type="predicted"/>
<reference evidence="1" key="1">
    <citation type="submission" date="2022-10" db="EMBL/GenBank/DDBJ databases">
        <title>Genome Sequence of Xylaria curta.</title>
        <authorList>
            <person name="Buettner E."/>
        </authorList>
    </citation>
    <scope>NUCLEOTIDE SEQUENCE</scope>
    <source>
        <strain evidence="1">Babe10</strain>
    </source>
</reference>
<comment type="caution">
    <text evidence="1">The sequence shown here is derived from an EMBL/GenBank/DDBJ whole genome shotgun (WGS) entry which is preliminary data.</text>
</comment>
<evidence type="ECO:0000313" key="2">
    <source>
        <dbReference type="Proteomes" id="UP001143856"/>
    </source>
</evidence>
<dbReference type="Proteomes" id="UP001143856">
    <property type="component" value="Unassembled WGS sequence"/>
</dbReference>
<organism evidence="1 2">
    <name type="scientific">Xylaria curta</name>
    <dbReference type="NCBI Taxonomy" id="42375"/>
    <lineage>
        <taxon>Eukaryota</taxon>
        <taxon>Fungi</taxon>
        <taxon>Dikarya</taxon>
        <taxon>Ascomycota</taxon>
        <taxon>Pezizomycotina</taxon>
        <taxon>Sordariomycetes</taxon>
        <taxon>Xylariomycetidae</taxon>
        <taxon>Xylariales</taxon>
        <taxon>Xylariaceae</taxon>
        <taxon>Xylaria</taxon>
    </lineage>
</organism>
<gene>
    <name evidence="1" type="ORF">NUW58_g9264</name>
</gene>
<keyword evidence="2" id="KW-1185">Reference proteome</keyword>
<accession>A0ACC1MZM9</accession>
<name>A0ACC1MZM9_9PEZI</name>
<evidence type="ECO:0000313" key="1">
    <source>
        <dbReference type="EMBL" id="KAJ2972046.1"/>
    </source>
</evidence>